<evidence type="ECO:0000313" key="2">
    <source>
        <dbReference type="EMBL" id="TWH21337.1"/>
    </source>
</evidence>
<sequence>MAAVPKPSFGRLAGRGKPGNRRRDDDAPPRTGSAPAAPDTPDDGAEDQELSSYLKALSPDNDIESTGSGRRFGDAQVYQLRMTHAAGEQLSEVAAARGTSPQALALEWVLERLAWEAGSAPAEPPQADEPRPEEHTDPHQRPVPARSGRRFPDDGALDAYGTGYGDAGFGDGFSDSAAPYGAAPHGRAADEVPAEARTDEHYFDRTGWDEPRR</sequence>
<dbReference type="Proteomes" id="UP000317303">
    <property type="component" value="Unassembled WGS sequence"/>
</dbReference>
<proteinExistence type="predicted"/>
<keyword evidence="3" id="KW-1185">Reference proteome</keyword>
<evidence type="ECO:0000313" key="3">
    <source>
        <dbReference type="Proteomes" id="UP000317303"/>
    </source>
</evidence>
<name>A0A660CHJ8_9PSEU</name>
<accession>A0A660CHJ8</accession>
<feature type="compositionally biased region" description="Basic and acidic residues" evidence="1">
    <location>
        <begin position="187"/>
        <end position="213"/>
    </location>
</feature>
<dbReference type="AlphaFoldDB" id="A0A660CHJ8"/>
<evidence type="ECO:0000256" key="1">
    <source>
        <dbReference type="SAM" id="MobiDB-lite"/>
    </source>
</evidence>
<feature type="region of interest" description="Disordered" evidence="1">
    <location>
        <begin position="117"/>
        <end position="213"/>
    </location>
</feature>
<comment type="caution">
    <text evidence="2">The sequence shown here is derived from an EMBL/GenBank/DDBJ whole genome shotgun (WGS) entry which is preliminary data.</text>
</comment>
<feature type="compositionally biased region" description="Gly residues" evidence="1">
    <location>
        <begin position="162"/>
        <end position="171"/>
    </location>
</feature>
<reference evidence="2 3" key="1">
    <citation type="submission" date="2019-07" db="EMBL/GenBank/DDBJ databases">
        <title>R&amp;d 2014.</title>
        <authorList>
            <person name="Klenk H.-P."/>
        </authorList>
    </citation>
    <scope>NUCLEOTIDE SEQUENCE [LARGE SCALE GENOMIC DNA]</scope>
    <source>
        <strain evidence="2 3">DSM 43194</strain>
    </source>
</reference>
<feature type="region of interest" description="Disordered" evidence="1">
    <location>
        <begin position="1"/>
        <end position="51"/>
    </location>
</feature>
<gene>
    <name evidence="2" type="ORF">JD82_03199</name>
</gene>
<feature type="compositionally biased region" description="Acidic residues" evidence="1">
    <location>
        <begin position="40"/>
        <end position="49"/>
    </location>
</feature>
<protein>
    <submittedName>
        <fullName evidence="2">Uncharacterized protein</fullName>
    </submittedName>
</protein>
<organism evidence="2 3">
    <name type="scientific">Prauserella rugosa</name>
    <dbReference type="NCBI Taxonomy" id="43354"/>
    <lineage>
        <taxon>Bacteria</taxon>
        <taxon>Bacillati</taxon>
        <taxon>Actinomycetota</taxon>
        <taxon>Actinomycetes</taxon>
        <taxon>Pseudonocardiales</taxon>
        <taxon>Pseudonocardiaceae</taxon>
        <taxon>Prauserella</taxon>
    </lineage>
</organism>
<dbReference type="EMBL" id="VLJV01000001">
    <property type="protein sequence ID" value="TWH21337.1"/>
    <property type="molecule type" value="Genomic_DNA"/>
</dbReference>
<feature type="compositionally biased region" description="Basic and acidic residues" evidence="1">
    <location>
        <begin position="128"/>
        <end position="140"/>
    </location>
</feature>